<evidence type="ECO:0000313" key="2">
    <source>
        <dbReference type="EMBL" id="REG52515.1"/>
    </source>
</evidence>
<feature type="region of interest" description="Disordered" evidence="1">
    <location>
        <begin position="108"/>
        <end position="150"/>
    </location>
</feature>
<dbReference type="AlphaFoldDB" id="A0AAQ0HJM7"/>
<dbReference type="EMBL" id="QUMX01000008">
    <property type="protein sequence ID" value="REG52515.1"/>
    <property type="molecule type" value="Genomic_DNA"/>
</dbReference>
<accession>A0AAQ0HJM7</accession>
<reference evidence="2 3" key="1">
    <citation type="submission" date="2018-08" db="EMBL/GenBank/DDBJ databases">
        <title>Genomic Encyclopedia of Archaeal and Bacterial Type Strains, Phase II (KMG-II): from individual species to whole genera.</title>
        <authorList>
            <person name="Goeker M."/>
        </authorList>
    </citation>
    <scope>NUCLEOTIDE SEQUENCE [LARGE SCALE GENOMIC DNA]</scope>
    <source>
        <strain evidence="2 3">DSM 582</strain>
    </source>
</reference>
<sequence>MIKGWATIAIALLAAAAVVAGLALTGGPGHARKERRDRERESDLANLARLVVCLARENGDRLPETLATTPQCDWQVRLADPFTGAPYRYEVTGPRSYRLCAGFELPQPPRSGPWDRDAAGCSTRSFIPTGSQRPGAEATIPYRDQGPYRD</sequence>
<proteinExistence type="predicted"/>
<dbReference type="RefSeq" id="WP_036757065.1">
    <property type="nucleotide sequence ID" value="NZ_CP035284.1"/>
</dbReference>
<gene>
    <name evidence="2" type="ORF">ATH84_100887</name>
</gene>
<evidence type="ECO:0000256" key="1">
    <source>
        <dbReference type="SAM" id="MobiDB-lite"/>
    </source>
</evidence>
<comment type="caution">
    <text evidence="2">The sequence shown here is derived from an EMBL/GenBank/DDBJ whole genome shotgun (WGS) entry which is preliminary data.</text>
</comment>
<feature type="compositionally biased region" description="Polar residues" evidence="1">
    <location>
        <begin position="122"/>
        <end position="132"/>
    </location>
</feature>
<dbReference type="Proteomes" id="UP000256794">
    <property type="component" value="Unassembled WGS sequence"/>
</dbReference>
<organism evidence="2 3">
    <name type="scientific">Paracoccus versutus</name>
    <name type="common">Thiobacillus versutus</name>
    <dbReference type="NCBI Taxonomy" id="34007"/>
    <lineage>
        <taxon>Bacteria</taxon>
        <taxon>Pseudomonadati</taxon>
        <taxon>Pseudomonadota</taxon>
        <taxon>Alphaproteobacteria</taxon>
        <taxon>Rhodobacterales</taxon>
        <taxon>Paracoccaceae</taxon>
        <taxon>Paracoccus</taxon>
    </lineage>
</organism>
<name>A0AAQ0HJM7_PARVE</name>
<evidence type="ECO:0000313" key="3">
    <source>
        <dbReference type="Proteomes" id="UP000256794"/>
    </source>
</evidence>
<keyword evidence="3" id="KW-1185">Reference proteome</keyword>
<protein>
    <submittedName>
        <fullName evidence="2">Tfp pilus assembly protein PilE</fullName>
    </submittedName>
</protein>